<sequence length="770" mass="84814">MALRAVREIGVKELQEKKKKQQNEAYGGGGRAMVVGVKIDADSQELLTCSSAMPLRAVRETGVKELQEKKKKQQNESDGGGGRTMVVGVKMDADSRELLTWSLVKLADAGDRVIALHVLPLTPLDSSEDGLSCSYSSLLSLIKAFDATLAVYEGFCNLKQVDLKMKIARGFSVRKVLVREALSYRAGKLVVGAAKHDRALGYSFNSIAKYCARKLPRDCSVFEVSNSKIVFKREASVPSQLVEDKETHREAKNIATAYAGGQALDRSYTKLLNARTRLSNLKKSSSSCLEIIEKDDRMKDLSLALVPERKGEPDSSSSISLLSHEEVRLGWPLLRKVVPPHTRTSSTDGSQISVVQWAMRLPSRFSAASTIHPDSKPMHSHIVEEEMEFPKELEHLLDKCSSVCRLFSYKELAHMTSGFSPDKMIGKGGSSRVYKGCLSDGKELAVKILKSSADVMDEFVTEIEITASLHHKNIVSLVGFCIEKENLILVYDFLSRGSLEDNLHGESLIENALGWPERYKVAVGIAEALNYLHGASNAQPVIHRDVKSSNILLSKDFEPKLADFGLAKWASLSASQLICSDVAGTFGYLAPEYFVYGKVNEKIDVYAFGVVLLELISGRKPIDTGCPKGQESLVMWAMPILQGEGVKELLDPCLGKSYDEAQLESMILAISLCIKRASRSRPHMTLVLKLLQGDDEVLRWARLQVQNSKELDGLDDEGAFGNNNIQSHITLALEDIDDDSSSVSSIEPPTASLSLEEYLQGRWSRSSSFD</sequence>
<keyword evidence="3" id="KW-0418">Kinase</keyword>
<feature type="binding site" evidence="5">
    <location>
        <position position="447"/>
    </location>
    <ligand>
        <name>ATP</name>
        <dbReference type="ChEBI" id="CHEBI:30616"/>
    </ligand>
</feature>
<dbReference type="SUPFAM" id="SSF52402">
    <property type="entry name" value="Adenine nucleotide alpha hydrolases-like"/>
    <property type="match status" value="1"/>
</dbReference>
<dbReference type="InterPro" id="IPR046958">
    <property type="entry name" value="RBK1/2/STUNTED"/>
</dbReference>
<evidence type="ECO:0000256" key="3">
    <source>
        <dbReference type="ARBA" id="ARBA00022777"/>
    </source>
</evidence>
<dbReference type="CDD" id="cd14066">
    <property type="entry name" value="STKc_IRAK"/>
    <property type="match status" value="1"/>
</dbReference>
<evidence type="ECO:0000256" key="1">
    <source>
        <dbReference type="ARBA" id="ARBA00022679"/>
    </source>
</evidence>
<reference evidence="8 9" key="1">
    <citation type="submission" date="2020-08" db="EMBL/GenBank/DDBJ databases">
        <title>Plant Genome Project.</title>
        <authorList>
            <person name="Zhang R.-G."/>
        </authorList>
    </citation>
    <scope>NUCLEOTIDE SEQUENCE [LARGE SCALE GENOMIC DNA]</scope>
    <source>
        <tissue evidence="8">Rhizome</tissue>
    </source>
</reference>
<keyword evidence="4 5" id="KW-0067">ATP-binding</keyword>
<comment type="caution">
    <text evidence="8">The sequence shown here is derived from an EMBL/GenBank/DDBJ whole genome shotgun (WGS) entry which is preliminary data.</text>
</comment>
<dbReference type="PANTHER" id="PTHR47987">
    <property type="entry name" value="OS08G0249100 PROTEIN"/>
    <property type="match status" value="1"/>
</dbReference>
<dbReference type="InterPro" id="IPR006016">
    <property type="entry name" value="UspA"/>
</dbReference>
<dbReference type="InterPro" id="IPR000719">
    <property type="entry name" value="Prot_kinase_dom"/>
</dbReference>
<gene>
    <name evidence="8" type="ORF">ZIOFF_033413</name>
</gene>
<dbReference type="Proteomes" id="UP000734854">
    <property type="component" value="Unassembled WGS sequence"/>
</dbReference>
<evidence type="ECO:0000313" key="9">
    <source>
        <dbReference type="Proteomes" id="UP000734854"/>
    </source>
</evidence>
<protein>
    <recommendedName>
        <fullName evidence="7">Protein kinase domain-containing protein</fullName>
    </recommendedName>
</protein>
<evidence type="ECO:0000313" key="8">
    <source>
        <dbReference type="EMBL" id="KAG6508058.1"/>
    </source>
</evidence>
<keyword evidence="9" id="KW-1185">Reference proteome</keyword>
<dbReference type="InterPro" id="IPR017441">
    <property type="entry name" value="Protein_kinase_ATP_BS"/>
</dbReference>
<feature type="domain" description="Protein kinase" evidence="7">
    <location>
        <begin position="419"/>
        <end position="698"/>
    </location>
</feature>
<dbReference type="Gene3D" id="1.10.510.10">
    <property type="entry name" value="Transferase(Phosphotransferase) domain 1"/>
    <property type="match status" value="1"/>
</dbReference>
<dbReference type="PROSITE" id="PS50011">
    <property type="entry name" value="PROTEIN_KINASE_DOM"/>
    <property type="match status" value="1"/>
</dbReference>
<accession>A0A8J5L6D2</accession>
<dbReference type="Pfam" id="PF00582">
    <property type="entry name" value="Usp"/>
    <property type="match status" value="1"/>
</dbReference>
<evidence type="ECO:0000256" key="5">
    <source>
        <dbReference type="PROSITE-ProRule" id="PRU10141"/>
    </source>
</evidence>
<keyword evidence="2 5" id="KW-0547">Nucleotide-binding</keyword>
<evidence type="ECO:0000256" key="4">
    <source>
        <dbReference type="ARBA" id="ARBA00022840"/>
    </source>
</evidence>
<dbReference type="PANTHER" id="PTHR47987:SF5">
    <property type="entry name" value="PROTEIN KINASE DOMAIN-CONTAINING PROTEIN"/>
    <property type="match status" value="1"/>
</dbReference>
<organism evidence="8 9">
    <name type="scientific">Zingiber officinale</name>
    <name type="common">Ginger</name>
    <name type="synonym">Amomum zingiber</name>
    <dbReference type="NCBI Taxonomy" id="94328"/>
    <lineage>
        <taxon>Eukaryota</taxon>
        <taxon>Viridiplantae</taxon>
        <taxon>Streptophyta</taxon>
        <taxon>Embryophyta</taxon>
        <taxon>Tracheophyta</taxon>
        <taxon>Spermatophyta</taxon>
        <taxon>Magnoliopsida</taxon>
        <taxon>Liliopsida</taxon>
        <taxon>Zingiberales</taxon>
        <taxon>Zingiberaceae</taxon>
        <taxon>Zingiber</taxon>
    </lineage>
</organism>
<dbReference type="InterPro" id="IPR011009">
    <property type="entry name" value="Kinase-like_dom_sf"/>
</dbReference>
<evidence type="ECO:0000259" key="7">
    <source>
        <dbReference type="PROSITE" id="PS50011"/>
    </source>
</evidence>
<dbReference type="SUPFAM" id="SSF56112">
    <property type="entry name" value="Protein kinase-like (PK-like)"/>
    <property type="match status" value="1"/>
</dbReference>
<dbReference type="GO" id="GO:0005524">
    <property type="term" value="F:ATP binding"/>
    <property type="evidence" value="ECO:0007669"/>
    <property type="project" value="UniProtKB-UniRule"/>
</dbReference>
<dbReference type="FunFam" id="3.30.200.20:FF:000268">
    <property type="entry name" value="probable receptor-like serine/threonine-protein kinase At5g57670"/>
    <property type="match status" value="1"/>
</dbReference>
<dbReference type="AlphaFoldDB" id="A0A8J5L6D2"/>
<dbReference type="EMBL" id="JACMSC010000009">
    <property type="protein sequence ID" value="KAG6508058.1"/>
    <property type="molecule type" value="Genomic_DNA"/>
</dbReference>
<dbReference type="PROSITE" id="PS00107">
    <property type="entry name" value="PROTEIN_KINASE_ATP"/>
    <property type="match status" value="1"/>
</dbReference>
<dbReference type="GO" id="GO:0004672">
    <property type="term" value="F:protein kinase activity"/>
    <property type="evidence" value="ECO:0007669"/>
    <property type="project" value="InterPro"/>
</dbReference>
<dbReference type="Gene3D" id="3.30.200.20">
    <property type="entry name" value="Phosphorylase Kinase, domain 1"/>
    <property type="match status" value="1"/>
</dbReference>
<evidence type="ECO:0000256" key="2">
    <source>
        <dbReference type="ARBA" id="ARBA00022741"/>
    </source>
</evidence>
<keyword evidence="1" id="KW-0808">Transferase</keyword>
<dbReference type="CDD" id="cd00293">
    <property type="entry name" value="USP-like"/>
    <property type="match status" value="1"/>
</dbReference>
<dbReference type="FunFam" id="1.10.510.10:FF:000284">
    <property type="entry name" value="Putative receptor-like serine/threonine-protein kinase"/>
    <property type="match status" value="1"/>
</dbReference>
<dbReference type="Pfam" id="PF00069">
    <property type="entry name" value="Pkinase"/>
    <property type="match status" value="1"/>
</dbReference>
<dbReference type="SMART" id="SM00220">
    <property type="entry name" value="S_TKc"/>
    <property type="match status" value="1"/>
</dbReference>
<dbReference type="InterPro" id="IPR014729">
    <property type="entry name" value="Rossmann-like_a/b/a_fold"/>
</dbReference>
<name>A0A8J5L6D2_ZINOF</name>
<dbReference type="Gene3D" id="3.40.50.620">
    <property type="entry name" value="HUPs"/>
    <property type="match status" value="1"/>
</dbReference>
<feature type="region of interest" description="Disordered" evidence="6">
    <location>
        <begin position="63"/>
        <end position="84"/>
    </location>
</feature>
<evidence type="ECO:0000256" key="6">
    <source>
        <dbReference type="SAM" id="MobiDB-lite"/>
    </source>
</evidence>
<dbReference type="PROSITE" id="PS00108">
    <property type="entry name" value="PROTEIN_KINASE_ST"/>
    <property type="match status" value="1"/>
</dbReference>
<proteinExistence type="predicted"/>
<dbReference type="InterPro" id="IPR008271">
    <property type="entry name" value="Ser/Thr_kinase_AS"/>
</dbReference>